<accession>A0A2P5FIT5</accession>
<comment type="caution">
    <text evidence="2">The sequence shown here is derived from an EMBL/GenBank/DDBJ whole genome shotgun (WGS) entry which is preliminary data.</text>
</comment>
<dbReference type="Proteomes" id="UP000237000">
    <property type="component" value="Unassembled WGS sequence"/>
</dbReference>
<evidence type="ECO:0000313" key="2">
    <source>
        <dbReference type="EMBL" id="PON97715.1"/>
    </source>
</evidence>
<feature type="compositionally biased region" description="Low complexity" evidence="1">
    <location>
        <begin position="74"/>
        <end position="86"/>
    </location>
</feature>
<sequence>MDLLSVEVVPAPSGQVDVTRVAQVAREPRGGLDLCPLRLSGLRLLHRLVDPEIQDLSSFDGLRLLPSPTAALMSSTPSSVASPSSSSEEHNKRLELGVFPISPSPISFVGAALHRRSRSHSSSSFVGAVLHHRSSEPPFIAVRRSCPSLSFVRVAPHRRLSELP</sequence>
<proteinExistence type="predicted"/>
<dbReference type="AlphaFoldDB" id="A0A2P5FIT5"/>
<organism evidence="2 3">
    <name type="scientific">Trema orientale</name>
    <name type="common">Charcoal tree</name>
    <name type="synonym">Celtis orientalis</name>
    <dbReference type="NCBI Taxonomy" id="63057"/>
    <lineage>
        <taxon>Eukaryota</taxon>
        <taxon>Viridiplantae</taxon>
        <taxon>Streptophyta</taxon>
        <taxon>Embryophyta</taxon>
        <taxon>Tracheophyta</taxon>
        <taxon>Spermatophyta</taxon>
        <taxon>Magnoliopsida</taxon>
        <taxon>eudicotyledons</taxon>
        <taxon>Gunneridae</taxon>
        <taxon>Pentapetalae</taxon>
        <taxon>rosids</taxon>
        <taxon>fabids</taxon>
        <taxon>Rosales</taxon>
        <taxon>Cannabaceae</taxon>
        <taxon>Trema</taxon>
    </lineage>
</organism>
<keyword evidence="3" id="KW-1185">Reference proteome</keyword>
<feature type="region of interest" description="Disordered" evidence="1">
    <location>
        <begin position="70"/>
        <end position="91"/>
    </location>
</feature>
<evidence type="ECO:0000313" key="3">
    <source>
        <dbReference type="Proteomes" id="UP000237000"/>
    </source>
</evidence>
<reference evidence="3" key="1">
    <citation type="submission" date="2016-06" db="EMBL/GenBank/DDBJ databases">
        <title>Parallel loss of symbiosis genes in relatives of nitrogen-fixing non-legume Parasponia.</title>
        <authorList>
            <person name="Van Velzen R."/>
            <person name="Holmer R."/>
            <person name="Bu F."/>
            <person name="Rutten L."/>
            <person name="Van Zeijl A."/>
            <person name="Liu W."/>
            <person name="Santuari L."/>
            <person name="Cao Q."/>
            <person name="Sharma T."/>
            <person name="Shen D."/>
            <person name="Roswanjaya Y."/>
            <person name="Wardhani T."/>
            <person name="Kalhor M.S."/>
            <person name="Jansen J."/>
            <person name="Van den Hoogen J."/>
            <person name="Gungor B."/>
            <person name="Hartog M."/>
            <person name="Hontelez J."/>
            <person name="Verver J."/>
            <person name="Yang W.-C."/>
            <person name="Schijlen E."/>
            <person name="Repin R."/>
            <person name="Schilthuizen M."/>
            <person name="Schranz E."/>
            <person name="Heidstra R."/>
            <person name="Miyata K."/>
            <person name="Fedorova E."/>
            <person name="Kohlen W."/>
            <person name="Bisseling T."/>
            <person name="Smit S."/>
            <person name="Geurts R."/>
        </authorList>
    </citation>
    <scope>NUCLEOTIDE SEQUENCE [LARGE SCALE GENOMIC DNA]</scope>
    <source>
        <strain evidence="3">cv. RG33-2</strain>
    </source>
</reference>
<evidence type="ECO:0000256" key="1">
    <source>
        <dbReference type="SAM" id="MobiDB-lite"/>
    </source>
</evidence>
<gene>
    <name evidence="2" type="ORF">TorRG33x02_066250</name>
</gene>
<dbReference type="EMBL" id="JXTC01000030">
    <property type="protein sequence ID" value="PON97715.1"/>
    <property type="molecule type" value="Genomic_DNA"/>
</dbReference>
<name>A0A2P5FIT5_TREOI</name>
<dbReference type="InParanoid" id="A0A2P5FIT5"/>
<protein>
    <submittedName>
        <fullName evidence="2">Uncharacterized protein</fullName>
    </submittedName>
</protein>